<proteinExistence type="predicted"/>
<dbReference type="EMBL" id="JACTNZ010000010">
    <property type="protein sequence ID" value="KAG5527861.1"/>
    <property type="molecule type" value="Genomic_DNA"/>
</dbReference>
<evidence type="ECO:0000313" key="2">
    <source>
        <dbReference type="EMBL" id="KAG5527861.1"/>
    </source>
</evidence>
<sequence>MAEGEFKESSEISSSAEKNTEHPKVTSSSYGQRNTVSNAKFEVEKFDGTSNFGMWQCEVLDVLYQQELNITNDHKDKNERFKHDTNASAQVPLSLSFLELRSFSDFFSTILDVTEPRRIKELRFWIGDEAQATNFRDIVRRPRCRLHGYGARVNYVI</sequence>
<feature type="region of interest" description="Disordered" evidence="1">
    <location>
        <begin position="1"/>
        <end position="31"/>
    </location>
</feature>
<protein>
    <submittedName>
        <fullName evidence="2">Uncharacterized protein</fullName>
    </submittedName>
</protein>
<feature type="compositionally biased region" description="Basic and acidic residues" evidence="1">
    <location>
        <begin position="1"/>
        <end position="10"/>
    </location>
</feature>
<organism evidence="2 3">
    <name type="scientific">Rhododendron griersonianum</name>
    <dbReference type="NCBI Taxonomy" id="479676"/>
    <lineage>
        <taxon>Eukaryota</taxon>
        <taxon>Viridiplantae</taxon>
        <taxon>Streptophyta</taxon>
        <taxon>Embryophyta</taxon>
        <taxon>Tracheophyta</taxon>
        <taxon>Spermatophyta</taxon>
        <taxon>Magnoliopsida</taxon>
        <taxon>eudicotyledons</taxon>
        <taxon>Gunneridae</taxon>
        <taxon>Pentapetalae</taxon>
        <taxon>asterids</taxon>
        <taxon>Ericales</taxon>
        <taxon>Ericaceae</taxon>
        <taxon>Ericoideae</taxon>
        <taxon>Rhodoreae</taxon>
        <taxon>Rhododendron</taxon>
    </lineage>
</organism>
<accession>A0AAV6IGR1</accession>
<reference evidence="2" key="1">
    <citation type="submission" date="2020-08" db="EMBL/GenBank/DDBJ databases">
        <title>Plant Genome Project.</title>
        <authorList>
            <person name="Zhang R.-G."/>
        </authorList>
    </citation>
    <scope>NUCLEOTIDE SEQUENCE</scope>
    <source>
        <strain evidence="2">WSP0</strain>
        <tissue evidence="2">Leaf</tissue>
    </source>
</reference>
<gene>
    <name evidence="2" type="ORF">RHGRI_028706</name>
</gene>
<name>A0AAV6IGR1_9ERIC</name>
<keyword evidence="3" id="KW-1185">Reference proteome</keyword>
<evidence type="ECO:0000256" key="1">
    <source>
        <dbReference type="SAM" id="MobiDB-lite"/>
    </source>
</evidence>
<dbReference type="Proteomes" id="UP000823749">
    <property type="component" value="Chromosome 10"/>
</dbReference>
<comment type="caution">
    <text evidence="2">The sequence shown here is derived from an EMBL/GenBank/DDBJ whole genome shotgun (WGS) entry which is preliminary data.</text>
</comment>
<evidence type="ECO:0000313" key="3">
    <source>
        <dbReference type="Proteomes" id="UP000823749"/>
    </source>
</evidence>
<dbReference type="AlphaFoldDB" id="A0AAV6IGR1"/>